<gene>
    <name evidence="15 18" type="primary">trpE</name>
    <name evidence="18" type="ORF">JW984_13690</name>
</gene>
<dbReference type="SUPFAM" id="SSF56322">
    <property type="entry name" value="ADC synthase"/>
    <property type="match status" value="1"/>
</dbReference>
<keyword evidence="9 15" id="KW-0822">Tryptophan biosynthesis</keyword>
<organism evidence="18 19">
    <name type="scientific">Candidatus Zymogenus saltonus</name>
    <dbReference type="NCBI Taxonomy" id="2844893"/>
    <lineage>
        <taxon>Bacteria</taxon>
        <taxon>Deltaproteobacteria</taxon>
        <taxon>Candidatus Zymogenia</taxon>
        <taxon>Candidatus Zymogeniales</taxon>
        <taxon>Candidatus Zymogenaceae</taxon>
        <taxon>Candidatus Zymogenus</taxon>
    </lineage>
</organism>
<evidence type="ECO:0000256" key="7">
    <source>
        <dbReference type="ARBA" id="ARBA00022605"/>
    </source>
</evidence>
<evidence type="ECO:0000256" key="4">
    <source>
        <dbReference type="ARBA" id="ARBA00011575"/>
    </source>
</evidence>
<dbReference type="Proteomes" id="UP000809273">
    <property type="component" value="Unassembled WGS sequence"/>
</dbReference>
<evidence type="ECO:0000259" key="17">
    <source>
        <dbReference type="Pfam" id="PF04715"/>
    </source>
</evidence>
<keyword evidence="12 15" id="KW-0456">Lyase</keyword>
<comment type="function">
    <text evidence="13 15">Part of a heterotetrameric complex that catalyzes the two-step biosynthesis of anthranilate, an intermediate in the biosynthesis of L-tryptophan. In the first step, the glutamine-binding beta subunit (TrpG) of anthranilate synthase (AS) provides the glutamine amidotransferase activity which generates ammonia as a substrate that, along with chorismate, is used in the second step, catalyzed by the large alpha subunit of AS (TrpE) to produce anthranilate. In the absence of TrpG, TrpE can synthesize anthranilate directly from chorismate and high concentrations of ammonia.</text>
</comment>
<dbReference type="InterPro" id="IPR005801">
    <property type="entry name" value="ADC_synthase"/>
</dbReference>
<evidence type="ECO:0000256" key="14">
    <source>
        <dbReference type="ARBA" id="ARBA00047683"/>
    </source>
</evidence>
<dbReference type="EC" id="4.1.3.27" evidence="5 15"/>
<dbReference type="EMBL" id="JAFGIX010000070">
    <property type="protein sequence ID" value="MBN1574245.1"/>
    <property type="molecule type" value="Genomic_DNA"/>
</dbReference>
<protein>
    <recommendedName>
        <fullName evidence="6 15">Anthranilate synthase component 1</fullName>
        <ecNumber evidence="5 15">4.1.3.27</ecNumber>
    </recommendedName>
</protein>
<sequence length="496" mass="56056">MITPTFQEFERLSMEGNLIPVYQEILADLETPVSAFKKLNGASPSFLLESVEGGEKWGRYSFLGIGPAMIFRSKGNMIEVLKNGELLYTTKEDDPLSKLKEIMDRYRPVVDVPGLPRFYGGAVGYLSYDMVRFMENIPNSKPDDLKTYDSYFIIPCNVVVFDNARNTMKLVANVFLDSSSPPEDSYVEATSTINRMIHKLGQPLNLTKLKSDDGVPLFVDSNFNERDFTEAVDKCREYIINGDIIQVVLSQRFEMEIDVEPFELYRALRIINPSPYMFYLQFEELTLVGSSPEVLVRKEGERVEVRPIAGTRPRGKSADEDERLMEDLLSDPKELAEHVMLVDLGRNDLGRIAQFGSVNVANLMRIEKYSHVMHIVSDVEGRLKNGHNSFDVLRAAFPAGTLTGAPKVRAMEIIEEIEPVRRGTYGGAVGYFSFSGNMDMCITIRTMLVMNGKIYLQAGAGIVYDSDPKMEYKETQHKAKGMLKAVEMARKNMKLR</sequence>
<reference evidence="18" key="1">
    <citation type="journal article" date="2021" name="Environ. Microbiol.">
        <title>Genomic characterization of three novel Desulfobacterota classes expand the metabolic and phylogenetic diversity of the phylum.</title>
        <authorList>
            <person name="Murphy C.L."/>
            <person name="Biggerstaff J."/>
            <person name="Eichhorn A."/>
            <person name="Ewing E."/>
            <person name="Shahan R."/>
            <person name="Soriano D."/>
            <person name="Stewart S."/>
            <person name="VanMol K."/>
            <person name="Walker R."/>
            <person name="Walters P."/>
            <person name="Elshahed M.S."/>
            <person name="Youssef N.H."/>
        </authorList>
    </citation>
    <scope>NUCLEOTIDE SEQUENCE</scope>
    <source>
        <strain evidence="18">Zod_Metabat.24</strain>
    </source>
</reference>
<evidence type="ECO:0000256" key="8">
    <source>
        <dbReference type="ARBA" id="ARBA00022723"/>
    </source>
</evidence>
<accession>A0A9D8KHX4</accession>
<dbReference type="GO" id="GO:0004049">
    <property type="term" value="F:anthranilate synthase activity"/>
    <property type="evidence" value="ECO:0007669"/>
    <property type="project" value="UniProtKB-EC"/>
</dbReference>
<reference evidence="18" key="2">
    <citation type="submission" date="2021-01" db="EMBL/GenBank/DDBJ databases">
        <authorList>
            <person name="Hahn C.R."/>
            <person name="Youssef N.H."/>
            <person name="Elshahed M."/>
        </authorList>
    </citation>
    <scope>NUCLEOTIDE SEQUENCE</scope>
    <source>
        <strain evidence="18">Zod_Metabat.24</strain>
    </source>
</reference>
<dbReference type="Gene3D" id="3.60.120.10">
    <property type="entry name" value="Anthranilate synthase"/>
    <property type="match status" value="1"/>
</dbReference>
<dbReference type="InterPro" id="IPR005256">
    <property type="entry name" value="Anth_synth_I_PabB"/>
</dbReference>
<evidence type="ECO:0000256" key="10">
    <source>
        <dbReference type="ARBA" id="ARBA00022842"/>
    </source>
</evidence>
<comment type="catalytic activity">
    <reaction evidence="14 15">
        <text>chorismate + L-glutamine = anthranilate + pyruvate + L-glutamate + H(+)</text>
        <dbReference type="Rhea" id="RHEA:21732"/>
        <dbReference type="ChEBI" id="CHEBI:15361"/>
        <dbReference type="ChEBI" id="CHEBI:15378"/>
        <dbReference type="ChEBI" id="CHEBI:16567"/>
        <dbReference type="ChEBI" id="CHEBI:29748"/>
        <dbReference type="ChEBI" id="CHEBI:29985"/>
        <dbReference type="ChEBI" id="CHEBI:58359"/>
        <dbReference type="EC" id="4.1.3.27"/>
    </reaction>
</comment>
<evidence type="ECO:0000256" key="11">
    <source>
        <dbReference type="ARBA" id="ARBA00023141"/>
    </source>
</evidence>
<comment type="subunit">
    <text evidence="4 15">Heterotetramer consisting of two non-identical subunits: a beta subunit (TrpG) and a large alpha subunit (TrpE).</text>
</comment>
<comment type="cofactor">
    <cofactor evidence="1 15">
        <name>Mg(2+)</name>
        <dbReference type="ChEBI" id="CHEBI:18420"/>
    </cofactor>
</comment>
<evidence type="ECO:0000256" key="9">
    <source>
        <dbReference type="ARBA" id="ARBA00022822"/>
    </source>
</evidence>
<proteinExistence type="inferred from homology"/>
<evidence type="ECO:0000259" key="16">
    <source>
        <dbReference type="Pfam" id="PF00425"/>
    </source>
</evidence>
<evidence type="ECO:0000256" key="6">
    <source>
        <dbReference type="ARBA" id="ARBA00020653"/>
    </source>
</evidence>
<dbReference type="InterPro" id="IPR019999">
    <property type="entry name" value="Anth_synth_I-like"/>
</dbReference>
<evidence type="ECO:0000256" key="5">
    <source>
        <dbReference type="ARBA" id="ARBA00012266"/>
    </source>
</evidence>
<evidence type="ECO:0000256" key="1">
    <source>
        <dbReference type="ARBA" id="ARBA00001946"/>
    </source>
</evidence>
<dbReference type="AlphaFoldDB" id="A0A9D8KHX4"/>
<dbReference type="PRINTS" id="PR00095">
    <property type="entry name" value="ANTSNTHASEI"/>
</dbReference>
<dbReference type="GO" id="GO:0046872">
    <property type="term" value="F:metal ion binding"/>
    <property type="evidence" value="ECO:0007669"/>
    <property type="project" value="UniProtKB-KW"/>
</dbReference>
<dbReference type="InterPro" id="IPR006805">
    <property type="entry name" value="Anth_synth_I_N"/>
</dbReference>
<feature type="domain" description="Anthranilate synthase component I N-terminal" evidence="17">
    <location>
        <begin position="28"/>
        <end position="168"/>
    </location>
</feature>
<keyword evidence="8 15" id="KW-0479">Metal-binding</keyword>
<keyword evidence="10 15" id="KW-0460">Magnesium</keyword>
<evidence type="ECO:0000256" key="15">
    <source>
        <dbReference type="RuleBase" id="RU364045"/>
    </source>
</evidence>
<keyword evidence="11 15" id="KW-0057">Aromatic amino acid biosynthesis</keyword>
<evidence type="ECO:0000256" key="2">
    <source>
        <dbReference type="ARBA" id="ARBA00004873"/>
    </source>
</evidence>
<comment type="caution">
    <text evidence="18">The sequence shown here is derived from an EMBL/GenBank/DDBJ whole genome shotgun (WGS) entry which is preliminary data.</text>
</comment>
<keyword evidence="7 15" id="KW-0028">Amino-acid biosynthesis</keyword>
<evidence type="ECO:0000256" key="3">
    <source>
        <dbReference type="ARBA" id="ARBA00009562"/>
    </source>
</evidence>
<dbReference type="NCBIfam" id="TIGR00564">
    <property type="entry name" value="trpE_most"/>
    <property type="match status" value="1"/>
</dbReference>
<comment type="similarity">
    <text evidence="3 15">Belongs to the anthranilate synthase component I family.</text>
</comment>
<comment type="pathway">
    <text evidence="2 15">Amino-acid biosynthesis; L-tryptophan biosynthesis; L-tryptophan from chorismate: step 1/5.</text>
</comment>
<dbReference type="GO" id="GO:0000162">
    <property type="term" value="P:L-tryptophan biosynthetic process"/>
    <property type="evidence" value="ECO:0007669"/>
    <property type="project" value="UniProtKB-KW"/>
</dbReference>
<dbReference type="Pfam" id="PF00425">
    <property type="entry name" value="Chorismate_bind"/>
    <property type="match status" value="1"/>
</dbReference>
<evidence type="ECO:0000313" key="19">
    <source>
        <dbReference type="Proteomes" id="UP000809273"/>
    </source>
</evidence>
<dbReference type="InterPro" id="IPR015890">
    <property type="entry name" value="Chorismate_C"/>
</dbReference>
<evidence type="ECO:0000256" key="12">
    <source>
        <dbReference type="ARBA" id="ARBA00023239"/>
    </source>
</evidence>
<evidence type="ECO:0000313" key="18">
    <source>
        <dbReference type="EMBL" id="MBN1574245.1"/>
    </source>
</evidence>
<name>A0A9D8KHX4_9DELT</name>
<evidence type="ECO:0000256" key="13">
    <source>
        <dbReference type="ARBA" id="ARBA00025634"/>
    </source>
</evidence>
<dbReference type="PANTHER" id="PTHR11236">
    <property type="entry name" value="AMINOBENZOATE/ANTHRANILATE SYNTHASE"/>
    <property type="match status" value="1"/>
</dbReference>
<dbReference type="PANTHER" id="PTHR11236:SF48">
    <property type="entry name" value="ISOCHORISMATE SYNTHASE MENF"/>
    <property type="match status" value="1"/>
</dbReference>
<dbReference type="Pfam" id="PF04715">
    <property type="entry name" value="Anth_synt_I_N"/>
    <property type="match status" value="1"/>
</dbReference>
<feature type="domain" description="Chorismate-utilising enzyme C-terminal" evidence="16">
    <location>
        <begin position="225"/>
        <end position="478"/>
    </location>
</feature>